<dbReference type="EMBL" id="VSSQ01002828">
    <property type="protein sequence ID" value="MPM17608.1"/>
    <property type="molecule type" value="Genomic_DNA"/>
</dbReference>
<comment type="cofactor">
    <cofactor evidence="1">
        <name>Zn(2+)</name>
        <dbReference type="ChEBI" id="CHEBI:29105"/>
    </cofactor>
</comment>
<evidence type="ECO:0000256" key="4">
    <source>
        <dbReference type="ARBA" id="ARBA00022833"/>
    </source>
</evidence>
<name>A0A644XPD3_9ZZZZ</name>
<dbReference type="AlphaFoldDB" id="A0A644XPD3"/>
<dbReference type="PANTHER" id="PTHR35005:SF1">
    <property type="entry name" value="2-AMINO-5-FORMYLAMINO-6-RIBOSYLAMINOPYRIMIDIN-4(3H)-ONE 5'-MONOPHOSPHATE DEFORMYLASE"/>
    <property type="match status" value="1"/>
</dbReference>
<protein>
    <submittedName>
        <fullName evidence="5">Putative mycofactocin system creatinine amidohydrolase family protein MftE</fullName>
        <ecNumber evidence="5">3.5.-.-</ecNumber>
    </submittedName>
</protein>
<gene>
    <name evidence="5" type="primary">mftE_3</name>
    <name evidence="5" type="ORF">SDC9_64005</name>
</gene>
<dbReference type="GO" id="GO:0009231">
    <property type="term" value="P:riboflavin biosynthetic process"/>
    <property type="evidence" value="ECO:0007669"/>
    <property type="project" value="TreeGrafter"/>
</dbReference>
<proteinExistence type="predicted"/>
<dbReference type="InterPro" id="IPR003785">
    <property type="entry name" value="Creatininase/forma_Hydrolase"/>
</dbReference>
<sequence>MYIAHLNKETFREAAKTIDTVIIPIGSVEAHGSHCPLSTDIFVPEKMLAMVDQRYGQNVFIAPTVNYGYTPSLAHFPGTVHISGETLFHYVSEIGEGWRQWGAKHIILFNGHGGNIPALTLAANRIATAGTTVMLINWWMTYSADILTICDAQGHAGEDETSVVLALDSDLVDMTRAGVHDRQPMTSLFAENIIEYSYPDAMSGDATKATAEKGKAIYDVVVSRFGTMLERLWTKDLTDSKKI</sequence>
<keyword evidence="4" id="KW-0862">Zinc</keyword>
<dbReference type="InterPro" id="IPR024087">
    <property type="entry name" value="Creatininase-like_sf"/>
</dbReference>
<keyword evidence="3 5" id="KW-0378">Hydrolase</keyword>
<organism evidence="5">
    <name type="scientific">bioreactor metagenome</name>
    <dbReference type="NCBI Taxonomy" id="1076179"/>
    <lineage>
        <taxon>unclassified sequences</taxon>
        <taxon>metagenomes</taxon>
        <taxon>ecological metagenomes</taxon>
    </lineage>
</organism>
<dbReference type="GO" id="GO:0016811">
    <property type="term" value="F:hydrolase activity, acting on carbon-nitrogen (but not peptide) bonds, in linear amides"/>
    <property type="evidence" value="ECO:0007669"/>
    <property type="project" value="TreeGrafter"/>
</dbReference>
<dbReference type="PANTHER" id="PTHR35005">
    <property type="entry name" value="3-DEHYDRO-SCYLLO-INOSOSE HYDROLASE"/>
    <property type="match status" value="1"/>
</dbReference>
<evidence type="ECO:0000256" key="3">
    <source>
        <dbReference type="ARBA" id="ARBA00022801"/>
    </source>
</evidence>
<dbReference type="EC" id="3.5.-.-" evidence="5"/>
<keyword evidence="2" id="KW-0479">Metal-binding</keyword>
<dbReference type="Gene3D" id="3.40.50.10310">
    <property type="entry name" value="Creatininase"/>
    <property type="match status" value="1"/>
</dbReference>
<evidence type="ECO:0000313" key="5">
    <source>
        <dbReference type="EMBL" id="MPM17608.1"/>
    </source>
</evidence>
<dbReference type="Pfam" id="PF02633">
    <property type="entry name" value="Creatininase"/>
    <property type="match status" value="1"/>
</dbReference>
<evidence type="ECO:0000256" key="2">
    <source>
        <dbReference type="ARBA" id="ARBA00022723"/>
    </source>
</evidence>
<dbReference type="SUPFAM" id="SSF102215">
    <property type="entry name" value="Creatininase"/>
    <property type="match status" value="1"/>
</dbReference>
<evidence type="ECO:0000256" key="1">
    <source>
        <dbReference type="ARBA" id="ARBA00001947"/>
    </source>
</evidence>
<dbReference type="GO" id="GO:0046872">
    <property type="term" value="F:metal ion binding"/>
    <property type="evidence" value="ECO:0007669"/>
    <property type="project" value="UniProtKB-KW"/>
</dbReference>
<comment type="caution">
    <text evidence="5">The sequence shown here is derived from an EMBL/GenBank/DDBJ whole genome shotgun (WGS) entry which is preliminary data.</text>
</comment>
<reference evidence="5" key="1">
    <citation type="submission" date="2019-08" db="EMBL/GenBank/DDBJ databases">
        <authorList>
            <person name="Kucharzyk K."/>
            <person name="Murdoch R.W."/>
            <person name="Higgins S."/>
            <person name="Loffler F."/>
        </authorList>
    </citation>
    <scope>NUCLEOTIDE SEQUENCE</scope>
</reference>
<accession>A0A644XPD3</accession>